<dbReference type="Proteomes" id="UP000321832">
    <property type="component" value="Unassembled WGS sequence"/>
</dbReference>
<comment type="caution">
    <text evidence="1">The sequence shown here is derived from an EMBL/GenBank/DDBJ whole genome shotgun (WGS) entry which is preliminary data.</text>
</comment>
<name>A0A5C6TZD8_9BURK</name>
<dbReference type="AlphaFoldDB" id="A0A5C6TZD8"/>
<protein>
    <submittedName>
        <fullName evidence="1">Uncharacterized protein</fullName>
    </submittedName>
</protein>
<reference evidence="1 2" key="1">
    <citation type="submission" date="2019-08" db="EMBL/GenBank/DDBJ databases">
        <authorList>
            <person name="Khan S.A."/>
            <person name="Jeon C.O."/>
            <person name="Jeong S.E."/>
        </authorList>
    </citation>
    <scope>NUCLEOTIDE SEQUENCE [LARGE SCALE GENOMIC DNA]</scope>
    <source>
        <strain evidence="2">IMCC1728</strain>
    </source>
</reference>
<evidence type="ECO:0000313" key="2">
    <source>
        <dbReference type="Proteomes" id="UP000321832"/>
    </source>
</evidence>
<proteinExistence type="predicted"/>
<gene>
    <name evidence="1" type="ORF">FSC37_09245</name>
</gene>
<sequence>MSRDRRYPSCINLRNLLLSIAAWCLIWLAIGRAYAAEPLKAGMVCKVTYHDGTERRAIVQHWERELVRDGRCG</sequence>
<keyword evidence="2" id="KW-1185">Reference proteome</keyword>
<accession>A0A5C6TZD8</accession>
<dbReference type="EMBL" id="VOPW01000001">
    <property type="protein sequence ID" value="TXC66034.1"/>
    <property type="molecule type" value="Genomic_DNA"/>
</dbReference>
<organism evidence="1 2">
    <name type="scientific">Piscinibacter aquaticus</name>
    <dbReference type="NCBI Taxonomy" id="392597"/>
    <lineage>
        <taxon>Bacteria</taxon>
        <taxon>Pseudomonadati</taxon>
        <taxon>Pseudomonadota</taxon>
        <taxon>Betaproteobacteria</taxon>
        <taxon>Burkholderiales</taxon>
        <taxon>Sphaerotilaceae</taxon>
        <taxon>Piscinibacter</taxon>
    </lineage>
</organism>
<evidence type="ECO:0000313" key="1">
    <source>
        <dbReference type="EMBL" id="TXC66034.1"/>
    </source>
</evidence>